<dbReference type="PROSITE" id="PS50181">
    <property type="entry name" value="FBOX"/>
    <property type="match status" value="1"/>
</dbReference>
<dbReference type="SUPFAM" id="SSF48403">
    <property type="entry name" value="Ankyrin repeat"/>
    <property type="match status" value="1"/>
</dbReference>
<evidence type="ECO:0000259" key="4">
    <source>
        <dbReference type="PROSITE" id="PS50181"/>
    </source>
</evidence>
<dbReference type="EMBL" id="JBBBZM010000002">
    <property type="protein sequence ID" value="KAL0640645.1"/>
    <property type="molecule type" value="Genomic_DNA"/>
</dbReference>
<accession>A0ABR3GXY0</accession>
<dbReference type="InterPro" id="IPR002110">
    <property type="entry name" value="Ankyrin_rpt"/>
</dbReference>
<feature type="domain" description="F-box" evidence="4">
    <location>
        <begin position="21"/>
        <end position="65"/>
    </location>
</feature>
<name>A0ABR3GXY0_9PEZI</name>
<evidence type="ECO:0000256" key="3">
    <source>
        <dbReference type="PROSITE-ProRule" id="PRU00023"/>
    </source>
</evidence>
<dbReference type="PROSITE" id="PS50088">
    <property type="entry name" value="ANK_REPEAT"/>
    <property type="match status" value="3"/>
</dbReference>
<protein>
    <recommendedName>
        <fullName evidence="4">F-box domain-containing protein</fullName>
    </recommendedName>
</protein>
<reference evidence="5 6" key="1">
    <citation type="submission" date="2024-02" db="EMBL/GenBank/DDBJ databases">
        <title>Discinaceae phylogenomics.</title>
        <authorList>
            <person name="Dirks A.C."/>
            <person name="James T.Y."/>
        </authorList>
    </citation>
    <scope>NUCLEOTIDE SEQUENCE [LARGE SCALE GENOMIC DNA]</scope>
    <source>
        <strain evidence="5 6">ACD0624</strain>
    </source>
</reference>
<dbReference type="InterPro" id="IPR001810">
    <property type="entry name" value="F-box_dom"/>
</dbReference>
<dbReference type="Gene3D" id="1.25.40.20">
    <property type="entry name" value="Ankyrin repeat-containing domain"/>
    <property type="match status" value="1"/>
</dbReference>
<sequence>MPLLGRKFLAVIPTLFTLPAGRPITNLPNELILIIAEELSPKDLSSLVKTNRHLASLLRPLFHKRALCWVQQFSTSLPTSLFNASRRGDVVKIELLLEIGAKIDSVDHGGETALYMAAECGNLEVVELLLKKGANINFQSLKGATPIDGAVRFVRTPVVRLLLKNGASLLRQSSGREMNLGLRWAAEFGTVELVELLLGSLSKVEIAGRDLRGRTALHYAVERTQKPATVSRLFLERGVDINARDMTGRTALYYALAELMREYCFEKRIAAHRRRREMVVRLLVEKQAELDVDTINLLVRCMKKVGRFSKIHGTLFQAMDTLH</sequence>
<dbReference type="PROSITE" id="PS50297">
    <property type="entry name" value="ANK_REP_REGION"/>
    <property type="match status" value="3"/>
</dbReference>
<dbReference type="SMART" id="SM00248">
    <property type="entry name" value="ANK"/>
    <property type="match status" value="6"/>
</dbReference>
<feature type="repeat" description="ANK" evidence="3">
    <location>
        <begin position="142"/>
        <end position="174"/>
    </location>
</feature>
<dbReference type="SUPFAM" id="SSF81383">
    <property type="entry name" value="F-box domain"/>
    <property type="match status" value="1"/>
</dbReference>
<evidence type="ECO:0000313" key="6">
    <source>
        <dbReference type="Proteomes" id="UP001447188"/>
    </source>
</evidence>
<feature type="repeat" description="ANK" evidence="3">
    <location>
        <begin position="109"/>
        <end position="141"/>
    </location>
</feature>
<evidence type="ECO:0000256" key="1">
    <source>
        <dbReference type="ARBA" id="ARBA00022737"/>
    </source>
</evidence>
<keyword evidence="2 3" id="KW-0040">ANK repeat</keyword>
<evidence type="ECO:0000313" key="5">
    <source>
        <dbReference type="EMBL" id="KAL0640645.1"/>
    </source>
</evidence>
<gene>
    <name evidence="5" type="ORF">Q9L58_000315</name>
</gene>
<keyword evidence="1" id="KW-0677">Repeat</keyword>
<dbReference type="Pfam" id="PF12796">
    <property type="entry name" value="Ank_2"/>
    <property type="match status" value="2"/>
</dbReference>
<dbReference type="Proteomes" id="UP001447188">
    <property type="component" value="Unassembled WGS sequence"/>
</dbReference>
<evidence type="ECO:0000256" key="2">
    <source>
        <dbReference type="ARBA" id="ARBA00023043"/>
    </source>
</evidence>
<organism evidence="5 6">
    <name type="scientific">Discina gigas</name>
    <dbReference type="NCBI Taxonomy" id="1032678"/>
    <lineage>
        <taxon>Eukaryota</taxon>
        <taxon>Fungi</taxon>
        <taxon>Dikarya</taxon>
        <taxon>Ascomycota</taxon>
        <taxon>Pezizomycotina</taxon>
        <taxon>Pezizomycetes</taxon>
        <taxon>Pezizales</taxon>
        <taxon>Discinaceae</taxon>
        <taxon>Discina</taxon>
    </lineage>
</organism>
<feature type="repeat" description="ANK" evidence="3">
    <location>
        <begin position="212"/>
        <end position="246"/>
    </location>
</feature>
<keyword evidence="6" id="KW-1185">Reference proteome</keyword>
<dbReference type="InterPro" id="IPR036047">
    <property type="entry name" value="F-box-like_dom_sf"/>
</dbReference>
<dbReference type="PRINTS" id="PR01415">
    <property type="entry name" value="ANKYRIN"/>
</dbReference>
<dbReference type="PANTHER" id="PTHR24198">
    <property type="entry name" value="ANKYRIN REPEAT AND PROTEIN KINASE DOMAIN-CONTAINING PROTEIN"/>
    <property type="match status" value="1"/>
</dbReference>
<proteinExistence type="predicted"/>
<dbReference type="PANTHER" id="PTHR24198:SF165">
    <property type="entry name" value="ANKYRIN REPEAT-CONTAINING PROTEIN-RELATED"/>
    <property type="match status" value="1"/>
</dbReference>
<comment type="caution">
    <text evidence="5">The sequence shown here is derived from an EMBL/GenBank/DDBJ whole genome shotgun (WGS) entry which is preliminary data.</text>
</comment>
<dbReference type="InterPro" id="IPR036770">
    <property type="entry name" value="Ankyrin_rpt-contain_sf"/>
</dbReference>